<accession>A0A0P9BMX5</accession>
<dbReference type="SUPFAM" id="SSF48726">
    <property type="entry name" value="Immunoglobulin"/>
    <property type="match status" value="1"/>
</dbReference>
<reference evidence="4 5" key="1">
    <citation type="journal article" date="2007" name="Nature">
        <title>Evolution of genes and genomes on the Drosophila phylogeny.</title>
        <authorList>
            <consortium name="Drosophila 12 Genomes Consortium"/>
            <person name="Clark A.G."/>
            <person name="Eisen M.B."/>
            <person name="Smith D.R."/>
            <person name="Bergman C.M."/>
            <person name="Oliver B."/>
            <person name="Markow T.A."/>
            <person name="Kaufman T.C."/>
            <person name="Kellis M."/>
            <person name="Gelbart W."/>
            <person name="Iyer V.N."/>
            <person name="Pollard D.A."/>
            <person name="Sackton T.B."/>
            <person name="Larracuente A.M."/>
            <person name="Singh N.D."/>
            <person name="Abad J.P."/>
            <person name="Abt D.N."/>
            <person name="Adryan B."/>
            <person name="Aguade M."/>
            <person name="Akashi H."/>
            <person name="Anderson W.W."/>
            <person name="Aquadro C.F."/>
            <person name="Ardell D.H."/>
            <person name="Arguello R."/>
            <person name="Artieri C.G."/>
            <person name="Barbash D.A."/>
            <person name="Barker D."/>
            <person name="Barsanti P."/>
            <person name="Batterham P."/>
            <person name="Batzoglou S."/>
            <person name="Begun D."/>
            <person name="Bhutkar A."/>
            <person name="Blanco E."/>
            <person name="Bosak S.A."/>
            <person name="Bradley R.K."/>
            <person name="Brand A.D."/>
            <person name="Brent M.R."/>
            <person name="Brooks A.N."/>
            <person name="Brown R.H."/>
            <person name="Butlin R.K."/>
            <person name="Caggese C."/>
            <person name="Calvi B.R."/>
            <person name="Bernardo de Carvalho A."/>
            <person name="Caspi A."/>
            <person name="Castrezana S."/>
            <person name="Celniker S.E."/>
            <person name="Chang J.L."/>
            <person name="Chapple C."/>
            <person name="Chatterji S."/>
            <person name="Chinwalla A."/>
            <person name="Civetta A."/>
            <person name="Clifton S.W."/>
            <person name="Comeron J.M."/>
            <person name="Costello J.C."/>
            <person name="Coyne J.A."/>
            <person name="Daub J."/>
            <person name="David R.G."/>
            <person name="Delcher A.L."/>
            <person name="Delehaunty K."/>
            <person name="Do C.B."/>
            <person name="Ebling H."/>
            <person name="Edwards K."/>
            <person name="Eickbush T."/>
            <person name="Evans J.D."/>
            <person name="Filipski A."/>
            <person name="Findeiss S."/>
            <person name="Freyhult E."/>
            <person name="Fulton L."/>
            <person name="Fulton R."/>
            <person name="Garcia A.C."/>
            <person name="Gardiner A."/>
            <person name="Garfield D.A."/>
            <person name="Garvin B.E."/>
            <person name="Gibson G."/>
            <person name="Gilbert D."/>
            <person name="Gnerre S."/>
            <person name="Godfrey J."/>
            <person name="Good R."/>
            <person name="Gotea V."/>
            <person name="Gravely B."/>
            <person name="Greenberg A.J."/>
            <person name="Griffiths-Jones S."/>
            <person name="Gross S."/>
            <person name="Guigo R."/>
            <person name="Gustafson E.A."/>
            <person name="Haerty W."/>
            <person name="Hahn M.W."/>
            <person name="Halligan D.L."/>
            <person name="Halpern A.L."/>
            <person name="Halter G.M."/>
            <person name="Han M.V."/>
            <person name="Heger A."/>
            <person name="Hillier L."/>
            <person name="Hinrichs A.S."/>
            <person name="Holmes I."/>
            <person name="Hoskins R.A."/>
            <person name="Hubisz M.J."/>
            <person name="Hultmark D."/>
            <person name="Huntley M.A."/>
            <person name="Jaffe D.B."/>
            <person name="Jagadeeshan S."/>
            <person name="Jeck W.R."/>
            <person name="Johnson J."/>
            <person name="Jones C.D."/>
            <person name="Jordan W.C."/>
            <person name="Karpen G.H."/>
            <person name="Kataoka E."/>
            <person name="Keightley P.D."/>
            <person name="Kheradpour P."/>
            <person name="Kirkness E.F."/>
            <person name="Koerich L.B."/>
            <person name="Kristiansen K."/>
            <person name="Kudrna D."/>
            <person name="Kulathinal R.J."/>
            <person name="Kumar S."/>
            <person name="Kwok R."/>
            <person name="Lander E."/>
            <person name="Langley C.H."/>
            <person name="Lapoint R."/>
            <person name="Lazzaro B.P."/>
            <person name="Lee S.J."/>
            <person name="Levesque L."/>
            <person name="Li R."/>
            <person name="Lin C.F."/>
            <person name="Lin M.F."/>
            <person name="Lindblad-Toh K."/>
            <person name="Llopart A."/>
            <person name="Long M."/>
            <person name="Low L."/>
            <person name="Lozovsky E."/>
            <person name="Lu J."/>
            <person name="Luo M."/>
            <person name="Machado C.A."/>
            <person name="Makalowski W."/>
            <person name="Marzo M."/>
            <person name="Matsuda M."/>
            <person name="Matzkin L."/>
            <person name="McAllister B."/>
            <person name="McBride C.S."/>
            <person name="McKernan B."/>
            <person name="McKernan K."/>
            <person name="Mendez-Lago M."/>
            <person name="Minx P."/>
            <person name="Mollenhauer M.U."/>
            <person name="Montooth K."/>
            <person name="Mount S.M."/>
            <person name="Mu X."/>
            <person name="Myers E."/>
            <person name="Negre B."/>
            <person name="Newfeld S."/>
            <person name="Nielsen R."/>
            <person name="Noor M.A."/>
            <person name="O'Grady P."/>
            <person name="Pachter L."/>
            <person name="Papaceit M."/>
            <person name="Parisi M.J."/>
            <person name="Parisi M."/>
            <person name="Parts L."/>
            <person name="Pedersen J.S."/>
            <person name="Pesole G."/>
            <person name="Phillippy A.M."/>
            <person name="Ponting C.P."/>
            <person name="Pop M."/>
            <person name="Porcelli D."/>
            <person name="Powell J.R."/>
            <person name="Prohaska S."/>
            <person name="Pruitt K."/>
            <person name="Puig M."/>
            <person name="Quesneville H."/>
            <person name="Ram K.R."/>
            <person name="Rand D."/>
            <person name="Rasmussen M.D."/>
            <person name="Reed L.K."/>
            <person name="Reenan R."/>
            <person name="Reily A."/>
            <person name="Remington K.A."/>
            <person name="Rieger T.T."/>
            <person name="Ritchie M.G."/>
            <person name="Robin C."/>
            <person name="Rogers Y.H."/>
            <person name="Rohde C."/>
            <person name="Rozas J."/>
            <person name="Rubenfield M.J."/>
            <person name="Ruiz A."/>
            <person name="Russo S."/>
            <person name="Salzberg S.L."/>
            <person name="Sanchez-Gracia A."/>
            <person name="Saranga D.J."/>
            <person name="Sato H."/>
            <person name="Schaeffer S.W."/>
            <person name="Schatz M.C."/>
            <person name="Schlenke T."/>
            <person name="Schwartz R."/>
            <person name="Segarra C."/>
            <person name="Singh R.S."/>
            <person name="Sirot L."/>
            <person name="Sirota M."/>
            <person name="Sisneros N.B."/>
            <person name="Smith C.D."/>
            <person name="Smith T.F."/>
            <person name="Spieth J."/>
            <person name="Stage D.E."/>
            <person name="Stark A."/>
            <person name="Stephan W."/>
            <person name="Strausberg R.L."/>
            <person name="Strempel S."/>
            <person name="Sturgill D."/>
            <person name="Sutton G."/>
            <person name="Sutton G.G."/>
            <person name="Tao W."/>
            <person name="Teichmann S."/>
            <person name="Tobari Y.N."/>
            <person name="Tomimura Y."/>
            <person name="Tsolas J.M."/>
            <person name="Valente V.L."/>
            <person name="Venter E."/>
            <person name="Venter J.C."/>
            <person name="Vicario S."/>
            <person name="Vieira F.G."/>
            <person name="Vilella A.J."/>
            <person name="Villasante A."/>
            <person name="Walenz B."/>
            <person name="Wang J."/>
            <person name="Wasserman M."/>
            <person name="Watts T."/>
            <person name="Wilson D."/>
            <person name="Wilson R.K."/>
            <person name="Wing R.A."/>
            <person name="Wolfner M.F."/>
            <person name="Wong A."/>
            <person name="Wong G.K."/>
            <person name="Wu C.I."/>
            <person name="Wu G."/>
            <person name="Yamamoto D."/>
            <person name="Yang H.P."/>
            <person name="Yang S.P."/>
            <person name="Yorke J.A."/>
            <person name="Yoshida K."/>
            <person name="Zdobnov E."/>
            <person name="Zhang P."/>
            <person name="Zhang Y."/>
            <person name="Zimin A.V."/>
            <person name="Baldwin J."/>
            <person name="Abdouelleil A."/>
            <person name="Abdulkadir J."/>
            <person name="Abebe A."/>
            <person name="Abera B."/>
            <person name="Abreu J."/>
            <person name="Acer S.C."/>
            <person name="Aftuck L."/>
            <person name="Alexander A."/>
            <person name="An P."/>
            <person name="Anderson E."/>
            <person name="Anderson S."/>
            <person name="Arachi H."/>
            <person name="Azer M."/>
            <person name="Bachantsang P."/>
            <person name="Barry A."/>
            <person name="Bayul T."/>
            <person name="Berlin A."/>
            <person name="Bessette D."/>
            <person name="Bloom T."/>
            <person name="Blye J."/>
            <person name="Boguslavskiy L."/>
            <person name="Bonnet C."/>
            <person name="Boukhgalter B."/>
            <person name="Bourzgui I."/>
            <person name="Brown A."/>
            <person name="Cahill P."/>
            <person name="Channer S."/>
            <person name="Cheshatsang Y."/>
            <person name="Chuda L."/>
            <person name="Citroen M."/>
            <person name="Collymore A."/>
            <person name="Cooke P."/>
            <person name="Costello M."/>
            <person name="D'Aco K."/>
            <person name="Daza R."/>
            <person name="De Haan G."/>
            <person name="DeGray S."/>
            <person name="DeMaso C."/>
            <person name="Dhargay N."/>
            <person name="Dooley K."/>
            <person name="Dooley E."/>
            <person name="Doricent M."/>
            <person name="Dorje P."/>
            <person name="Dorjee K."/>
            <person name="Dupes A."/>
            <person name="Elong R."/>
            <person name="Falk J."/>
            <person name="Farina A."/>
            <person name="Faro S."/>
            <person name="Ferguson D."/>
            <person name="Fisher S."/>
            <person name="Foley C.D."/>
            <person name="Franke A."/>
            <person name="Friedrich D."/>
            <person name="Gadbois L."/>
            <person name="Gearin G."/>
            <person name="Gearin C.R."/>
            <person name="Giannoukos G."/>
            <person name="Goode T."/>
            <person name="Graham J."/>
            <person name="Grandbois E."/>
            <person name="Grewal S."/>
            <person name="Gyaltsen K."/>
            <person name="Hafez N."/>
            <person name="Hagos B."/>
            <person name="Hall J."/>
            <person name="Henson C."/>
            <person name="Hollinger A."/>
            <person name="Honan T."/>
            <person name="Huard M.D."/>
            <person name="Hughes L."/>
            <person name="Hurhula B."/>
            <person name="Husby M.E."/>
            <person name="Kamat A."/>
            <person name="Kanga B."/>
            <person name="Kashin S."/>
            <person name="Khazanovich D."/>
            <person name="Kisner P."/>
            <person name="Lance K."/>
            <person name="Lara M."/>
            <person name="Lee W."/>
            <person name="Lennon N."/>
            <person name="Letendre F."/>
            <person name="LeVine R."/>
            <person name="Lipovsky A."/>
            <person name="Liu X."/>
            <person name="Liu J."/>
            <person name="Liu S."/>
            <person name="Lokyitsang T."/>
            <person name="Lokyitsang Y."/>
            <person name="Lubonja R."/>
            <person name="Lui A."/>
            <person name="MacDonald P."/>
            <person name="Magnisalis V."/>
            <person name="Maru K."/>
            <person name="Matthews C."/>
            <person name="McCusker W."/>
            <person name="McDonough S."/>
            <person name="Mehta T."/>
            <person name="Meldrim J."/>
            <person name="Meneus L."/>
            <person name="Mihai O."/>
            <person name="Mihalev A."/>
            <person name="Mihova T."/>
            <person name="Mittelman R."/>
            <person name="Mlenga V."/>
            <person name="Montmayeur A."/>
            <person name="Mulrain L."/>
            <person name="Navidi A."/>
            <person name="Naylor J."/>
            <person name="Negash T."/>
            <person name="Nguyen T."/>
            <person name="Nguyen N."/>
            <person name="Nicol R."/>
            <person name="Norbu C."/>
            <person name="Norbu N."/>
            <person name="Novod N."/>
            <person name="O'Neill B."/>
            <person name="Osman S."/>
            <person name="Markiewicz E."/>
            <person name="Oyono O.L."/>
            <person name="Patti C."/>
            <person name="Phunkhang P."/>
            <person name="Pierre F."/>
            <person name="Priest M."/>
            <person name="Raghuraman S."/>
            <person name="Rege F."/>
            <person name="Reyes R."/>
            <person name="Rise C."/>
            <person name="Rogov P."/>
            <person name="Ross K."/>
            <person name="Ryan E."/>
            <person name="Settipalli S."/>
            <person name="Shea T."/>
            <person name="Sherpa N."/>
            <person name="Shi L."/>
            <person name="Shih D."/>
            <person name="Sparrow T."/>
            <person name="Spaulding J."/>
            <person name="Stalker J."/>
            <person name="Stange-Thomann N."/>
            <person name="Stavropoulos S."/>
            <person name="Stone C."/>
            <person name="Strader C."/>
            <person name="Tesfaye S."/>
            <person name="Thomson T."/>
            <person name="Thoulutsang Y."/>
            <person name="Thoulutsang D."/>
            <person name="Topham K."/>
            <person name="Topping I."/>
            <person name="Tsamla T."/>
            <person name="Vassiliev H."/>
            <person name="Vo A."/>
            <person name="Wangchuk T."/>
            <person name="Wangdi T."/>
            <person name="Weiand M."/>
            <person name="Wilkinson J."/>
            <person name="Wilson A."/>
            <person name="Yadav S."/>
            <person name="Young G."/>
            <person name="Yu Q."/>
            <person name="Zembek L."/>
            <person name="Zhong D."/>
            <person name="Zimmer A."/>
            <person name="Zwirko Z."/>
            <person name="Jaffe D.B."/>
            <person name="Alvarez P."/>
            <person name="Brockman W."/>
            <person name="Butler J."/>
            <person name="Chin C."/>
            <person name="Gnerre S."/>
            <person name="Grabherr M."/>
            <person name="Kleber M."/>
            <person name="Mauceli E."/>
            <person name="MacCallum I."/>
        </authorList>
    </citation>
    <scope>NUCLEOTIDE SEQUENCE [LARGE SCALE GENOMIC DNA]</scope>
    <source>
        <strain evidence="5">Tucson 14024-0371.13</strain>
    </source>
</reference>
<dbReference type="STRING" id="7217.A0A0P9BMX5"/>
<keyword evidence="2" id="KW-0732">Signal</keyword>
<feature type="region of interest" description="Disordered" evidence="1">
    <location>
        <begin position="319"/>
        <end position="383"/>
    </location>
</feature>
<name>A0A0P9BMX5_DROAN</name>
<dbReference type="GO" id="GO:0008045">
    <property type="term" value="P:motor neuron axon guidance"/>
    <property type="evidence" value="ECO:0007669"/>
    <property type="project" value="EnsemblMetazoa"/>
</dbReference>
<dbReference type="GeneID" id="6497924"/>
<dbReference type="CTD" id="35037"/>
<dbReference type="Gene3D" id="2.60.40.10">
    <property type="entry name" value="Immunoglobulins"/>
    <property type="match status" value="2"/>
</dbReference>
<dbReference type="InParanoid" id="A0A0P9BMX5"/>
<proteinExistence type="predicted"/>
<dbReference type="FunFam" id="2.60.40.10:FF:001634">
    <property type="entry name" value="Beat-IIIc, isoform B"/>
    <property type="match status" value="1"/>
</dbReference>
<dbReference type="EMBL" id="CH902620">
    <property type="protein sequence ID" value="KPU73150.1"/>
    <property type="molecule type" value="Genomic_DNA"/>
</dbReference>
<protein>
    <submittedName>
        <fullName evidence="4">Uncharacterized protein, isoform B</fullName>
    </submittedName>
</protein>
<dbReference type="FunFam" id="2.60.40.10:FF:000437">
    <property type="entry name" value="Beat-IIIc, isoform A"/>
    <property type="match status" value="1"/>
</dbReference>
<dbReference type="GO" id="GO:0016201">
    <property type="term" value="P:synaptic target inhibition"/>
    <property type="evidence" value="ECO:0007669"/>
    <property type="project" value="EnsemblMetazoa"/>
</dbReference>
<evidence type="ECO:0000259" key="3">
    <source>
        <dbReference type="PROSITE" id="PS50835"/>
    </source>
</evidence>
<sequence length="383" mass="41473">MFGQLNLLATLCFIATLKDISVAGLRLAEVRIPKYVIKGSAAQLECLYDLDGEALYSVKWYKDGNEFYRYVPRDMPPAQTFLLSGVSVDLHNSSDAIVALRNVNLQSAGRYRCEVSGEAPSFQTVTEHGDMVVVSLPDQGPPKISGGRPRYQIGDYVRINCTAGRSKPAVELSWYVNGEIAEPQKVRKYDTIVSGREGLETSVLGLQFRVEQKHFRNGDMKLKCVASLSTLYWRSNEESVEGDRPQKAPVLESRETVFASNSRADPVQGTSYRELFVTKILSLFVHPNAASSASPRPSGPISLALVLVALAVAVVTVSGPAGGRQQDDDTKDGMPGGAVARIAEGGDVLPQASELLAGRKEENQRASRGKSATQSGKIAVAPR</sequence>
<dbReference type="PANTHER" id="PTHR21261">
    <property type="entry name" value="BEAT PROTEIN"/>
    <property type="match status" value="1"/>
</dbReference>
<feature type="chain" id="PRO_5006155592" evidence="2">
    <location>
        <begin position="24"/>
        <end position="383"/>
    </location>
</feature>
<organism evidence="4 5">
    <name type="scientific">Drosophila ananassae</name>
    <name type="common">Fruit fly</name>
    <dbReference type="NCBI Taxonomy" id="7217"/>
    <lineage>
        <taxon>Eukaryota</taxon>
        <taxon>Metazoa</taxon>
        <taxon>Ecdysozoa</taxon>
        <taxon>Arthropoda</taxon>
        <taxon>Hexapoda</taxon>
        <taxon>Insecta</taxon>
        <taxon>Pterygota</taxon>
        <taxon>Neoptera</taxon>
        <taxon>Endopterygota</taxon>
        <taxon>Diptera</taxon>
        <taxon>Brachycera</taxon>
        <taxon>Muscomorpha</taxon>
        <taxon>Ephydroidea</taxon>
        <taxon>Drosophilidae</taxon>
        <taxon>Drosophila</taxon>
        <taxon>Sophophora</taxon>
    </lineage>
</organism>
<dbReference type="OrthoDB" id="10015491at2759"/>
<feature type="domain" description="Ig-like" evidence="3">
    <location>
        <begin position="38"/>
        <end position="126"/>
    </location>
</feature>
<gene>
    <name evidence="4" type="primary">Dana\GF15111</name>
    <name evidence="4" type="synonym">dana_GLEANR_15878</name>
    <name evidence="4" type="ORF">GF15111</name>
</gene>
<dbReference type="PROSITE" id="PS50835">
    <property type="entry name" value="IG_LIKE"/>
    <property type="match status" value="2"/>
</dbReference>
<keyword evidence="5" id="KW-1185">Reference proteome</keyword>
<dbReference type="FunCoup" id="A0A0P9BMX5">
    <property type="interactions" value="16"/>
</dbReference>
<dbReference type="InterPro" id="IPR036179">
    <property type="entry name" value="Ig-like_dom_sf"/>
</dbReference>
<dbReference type="Proteomes" id="UP000007801">
    <property type="component" value="Unassembled WGS sequence"/>
</dbReference>
<evidence type="ECO:0000256" key="1">
    <source>
        <dbReference type="SAM" id="MobiDB-lite"/>
    </source>
</evidence>
<dbReference type="AlphaFoldDB" id="A0A0P9BMX5"/>
<dbReference type="InterPro" id="IPR007110">
    <property type="entry name" value="Ig-like_dom"/>
</dbReference>
<dbReference type="CDD" id="cd00096">
    <property type="entry name" value="Ig"/>
    <property type="match status" value="1"/>
</dbReference>
<evidence type="ECO:0000313" key="4">
    <source>
        <dbReference type="EMBL" id="KPU73150.1"/>
    </source>
</evidence>
<dbReference type="PANTHER" id="PTHR21261:SF15">
    <property type="entry name" value="BEATEN PATH IIIA, ISOFORM D-RELATED"/>
    <property type="match status" value="1"/>
</dbReference>
<feature type="domain" description="Ig-like" evidence="3">
    <location>
        <begin position="142"/>
        <end position="241"/>
    </location>
</feature>
<dbReference type="InterPro" id="IPR013783">
    <property type="entry name" value="Ig-like_fold"/>
</dbReference>
<evidence type="ECO:0000256" key="2">
    <source>
        <dbReference type="SAM" id="SignalP"/>
    </source>
</evidence>
<evidence type="ECO:0000313" key="5">
    <source>
        <dbReference type="Proteomes" id="UP000007801"/>
    </source>
</evidence>
<feature type="signal peptide" evidence="2">
    <location>
        <begin position="1"/>
        <end position="23"/>
    </location>
</feature>